<gene>
    <name evidence="12" type="ORF">MOV92_16400</name>
</gene>
<evidence type="ECO:0000256" key="7">
    <source>
        <dbReference type="ARBA" id="ARBA00022989"/>
    </source>
</evidence>
<evidence type="ECO:0000256" key="5">
    <source>
        <dbReference type="ARBA" id="ARBA00022519"/>
    </source>
</evidence>
<accession>A0ABY3XC90</accession>
<keyword evidence="3" id="KW-1003">Cell membrane</keyword>
<feature type="domain" description="General secretion pathway GspH" evidence="11">
    <location>
        <begin position="47"/>
        <end position="155"/>
    </location>
</feature>
<dbReference type="InterPro" id="IPR045584">
    <property type="entry name" value="Pilin-like"/>
</dbReference>
<reference evidence="12 13" key="1">
    <citation type="submission" date="2022-03" db="EMBL/GenBank/DDBJ databases">
        <title>Complete genome sequence of Lysobacter capsici VKM B-2533 and Lysobacter gummosus 10.1.1, promising sources of lytic agents.</title>
        <authorList>
            <person name="Tarlachkov S.V."/>
            <person name="Kudryakova I.V."/>
            <person name="Afoshin A.S."/>
            <person name="Leontyevskaya E.A."/>
            <person name="Leontyevskaya N.V."/>
        </authorList>
    </citation>
    <scope>NUCLEOTIDE SEQUENCE [LARGE SCALE GENOMIC DNA]</scope>
    <source>
        <strain evidence="12 13">10.1.1</strain>
    </source>
</reference>
<evidence type="ECO:0000256" key="10">
    <source>
        <dbReference type="ARBA" id="ARBA00030775"/>
    </source>
</evidence>
<dbReference type="Proteomes" id="UP000829194">
    <property type="component" value="Chromosome"/>
</dbReference>
<keyword evidence="13" id="KW-1185">Reference proteome</keyword>
<sequence length="221" mass="23353">MRVKILDPFEFAAAIVLVSLLSVLACAAFGAPTRTSRAELLRSGLDGLFAQAGRRAVASGLPVVLCPVDVGFSCTGGGDWSRGWIGFTDENGNRQYDGDDELLRRDLPLPDGVRLYTLAGRSHLRFEPHAGRMVTGGGFVVCDPRRPGEPVALKLSEEGRLRLETPPPSAAEQCAVKRSVAVATTQATDASPAEQPFISTIRRRAGIRVAGRVSGGNPGSG</sequence>
<comment type="subcellular location">
    <subcellularLocation>
        <location evidence="1">Cell inner membrane</location>
        <topology evidence="1">Single-pass membrane protein</topology>
    </subcellularLocation>
</comment>
<keyword evidence="6" id="KW-0812">Transmembrane</keyword>
<dbReference type="PROSITE" id="PS51257">
    <property type="entry name" value="PROKAR_LIPOPROTEIN"/>
    <property type="match status" value="1"/>
</dbReference>
<proteinExistence type="inferred from homology"/>
<evidence type="ECO:0000256" key="8">
    <source>
        <dbReference type="ARBA" id="ARBA00023136"/>
    </source>
</evidence>
<evidence type="ECO:0000256" key="2">
    <source>
        <dbReference type="ARBA" id="ARBA00021549"/>
    </source>
</evidence>
<keyword evidence="8" id="KW-0472">Membrane</keyword>
<organism evidence="12 13">
    <name type="scientific">Lysobacter gummosus</name>
    <dbReference type="NCBI Taxonomy" id="262324"/>
    <lineage>
        <taxon>Bacteria</taxon>
        <taxon>Pseudomonadati</taxon>
        <taxon>Pseudomonadota</taxon>
        <taxon>Gammaproteobacteria</taxon>
        <taxon>Lysobacterales</taxon>
        <taxon>Lysobacteraceae</taxon>
        <taxon>Lysobacter</taxon>
    </lineage>
</organism>
<evidence type="ECO:0000313" key="13">
    <source>
        <dbReference type="Proteomes" id="UP000829194"/>
    </source>
</evidence>
<name>A0ABY3XC90_9GAMM</name>
<dbReference type="InterPro" id="IPR022346">
    <property type="entry name" value="T2SS_GspH"/>
</dbReference>
<dbReference type="Pfam" id="PF12019">
    <property type="entry name" value="GspH"/>
    <property type="match status" value="1"/>
</dbReference>
<dbReference type="EMBL" id="CP093547">
    <property type="protein sequence ID" value="UNP28070.1"/>
    <property type="molecule type" value="Genomic_DNA"/>
</dbReference>
<evidence type="ECO:0000256" key="4">
    <source>
        <dbReference type="ARBA" id="ARBA00022481"/>
    </source>
</evidence>
<comment type="similarity">
    <text evidence="9">Belongs to the GSP H family.</text>
</comment>
<keyword evidence="7" id="KW-1133">Transmembrane helix</keyword>
<evidence type="ECO:0000259" key="11">
    <source>
        <dbReference type="Pfam" id="PF12019"/>
    </source>
</evidence>
<evidence type="ECO:0000256" key="1">
    <source>
        <dbReference type="ARBA" id="ARBA00004377"/>
    </source>
</evidence>
<protein>
    <recommendedName>
        <fullName evidence="2">Type II secretion system protein H</fullName>
    </recommendedName>
    <alternativeName>
        <fullName evidence="10">General secretion pathway protein H</fullName>
    </alternativeName>
</protein>
<keyword evidence="5" id="KW-0997">Cell inner membrane</keyword>
<dbReference type="Gene3D" id="3.55.40.10">
    <property type="entry name" value="minor pseudopilin epsh domain"/>
    <property type="match status" value="1"/>
</dbReference>
<evidence type="ECO:0000256" key="9">
    <source>
        <dbReference type="ARBA" id="ARBA00025772"/>
    </source>
</evidence>
<keyword evidence="4" id="KW-0488">Methylation</keyword>
<evidence type="ECO:0000256" key="6">
    <source>
        <dbReference type="ARBA" id="ARBA00022692"/>
    </source>
</evidence>
<evidence type="ECO:0000313" key="12">
    <source>
        <dbReference type="EMBL" id="UNP28070.1"/>
    </source>
</evidence>
<dbReference type="SUPFAM" id="SSF54523">
    <property type="entry name" value="Pili subunits"/>
    <property type="match status" value="1"/>
</dbReference>
<evidence type="ECO:0000256" key="3">
    <source>
        <dbReference type="ARBA" id="ARBA00022475"/>
    </source>
</evidence>
<dbReference type="RefSeq" id="WP_057943718.1">
    <property type="nucleotide sequence ID" value="NZ_CP011131.1"/>
</dbReference>